<sequence length="377" mass="42120">MTKSDLNACLKVFYTSARQVDGSYYKKTTMKSIRAAVDRFLRSPPNNKPFSIIGDPAFTEANSVLDALVKELRKAGKIAGLVHKKPITQEQIKMLFHNGELGPADSNDPAQLLRTVWFYLGIYLGRRGREKQRQLKPNMLVLRATAADKTYFELNREVAGSIPSTKNHQGGLDDNEDESDGKIFTQPDSKFCPVATIQNYLKHLNPQCHALFQRPKSCKSGEVWYCNCPVGESTLGNMMRSMSLRAGITPPLTNHCIRATSVIALSDAHIETRFIKSVTGHKSDQSIESYNSRPSINQQERMSTTLSQYLQPETVAAPSSSLQSQRKTAVPKDLHLESSVEMRSDNDSHTITVNKQSTHMTSGSTFNFHSCNVQIYN</sequence>
<keyword evidence="4" id="KW-1185">Reference proteome</keyword>
<dbReference type="GO" id="GO:0015074">
    <property type="term" value="P:DNA integration"/>
    <property type="evidence" value="ECO:0007669"/>
    <property type="project" value="InterPro"/>
</dbReference>
<proteinExistence type="predicted"/>
<comment type="caution">
    <text evidence="3">The sequence shown here is derived from an EMBL/GenBank/DDBJ whole genome shotgun (WGS) entry which is preliminary data.</text>
</comment>
<dbReference type="InterPro" id="IPR013762">
    <property type="entry name" value="Integrase-like_cat_sf"/>
</dbReference>
<dbReference type="PANTHER" id="PTHR21446:SF12">
    <property type="entry name" value="POTASSIUM CHANNEL TETRAMERIZATION DOMAIN CONTAINING 1"/>
    <property type="match status" value="1"/>
</dbReference>
<dbReference type="Proteomes" id="UP001152795">
    <property type="component" value="Unassembled WGS sequence"/>
</dbReference>
<keyword evidence="1" id="KW-0233">DNA recombination</keyword>
<evidence type="ECO:0000256" key="1">
    <source>
        <dbReference type="ARBA" id="ARBA00023172"/>
    </source>
</evidence>
<reference evidence="3" key="1">
    <citation type="submission" date="2020-04" db="EMBL/GenBank/DDBJ databases">
        <authorList>
            <person name="Alioto T."/>
            <person name="Alioto T."/>
            <person name="Gomez Garrido J."/>
        </authorList>
    </citation>
    <scope>NUCLEOTIDE SEQUENCE</scope>
    <source>
        <strain evidence="3">A484AB</strain>
    </source>
</reference>
<dbReference type="PANTHER" id="PTHR21446">
    <property type="entry name" value="DUF3504 DOMAIN-CONTAINING PROTEIN"/>
    <property type="match status" value="1"/>
</dbReference>
<dbReference type="SUPFAM" id="SSF56349">
    <property type="entry name" value="DNA breaking-rejoining enzymes"/>
    <property type="match status" value="1"/>
</dbReference>
<dbReference type="Gene3D" id="1.10.443.10">
    <property type="entry name" value="Intergrase catalytic core"/>
    <property type="match status" value="1"/>
</dbReference>
<evidence type="ECO:0000313" key="4">
    <source>
        <dbReference type="Proteomes" id="UP001152795"/>
    </source>
</evidence>
<dbReference type="EMBL" id="CACRXK020007817">
    <property type="protein sequence ID" value="CAB4013258.1"/>
    <property type="molecule type" value="Genomic_DNA"/>
</dbReference>
<name>A0A6S7JS09_PARCT</name>
<evidence type="ECO:0000256" key="2">
    <source>
        <dbReference type="SAM" id="MobiDB-lite"/>
    </source>
</evidence>
<dbReference type="OrthoDB" id="5953824at2759"/>
<dbReference type="GO" id="GO:0006310">
    <property type="term" value="P:DNA recombination"/>
    <property type="evidence" value="ECO:0007669"/>
    <property type="project" value="UniProtKB-KW"/>
</dbReference>
<dbReference type="InterPro" id="IPR052787">
    <property type="entry name" value="MAVS"/>
</dbReference>
<dbReference type="AlphaFoldDB" id="A0A6S7JS09"/>
<evidence type="ECO:0000313" key="3">
    <source>
        <dbReference type="EMBL" id="CAB4013258.1"/>
    </source>
</evidence>
<protein>
    <submittedName>
        <fullName evidence="3">Uncharacterized protein LOC110056874</fullName>
    </submittedName>
</protein>
<dbReference type="InterPro" id="IPR011010">
    <property type="entry name" value="DNA_brk_join_enz"/>
</dbReference>
<feature type="region of interest" description="Disordered" evidence="2">
    <location>
        <begin position="162"/>
        <end position="185"/>
    </location>
</feature>
<gene>
    <name evidence="3" type="ORF">PACLA_8A032637</name>
</gene>
<dbReference type="GO" id="GO:0003677">
    <property type="term" value="F:DNA binding"/>
    <property type="evidence" value="ECO:0007669"/>
    <property type="project" value="InterPro"/>
</dbReference>
<accession>A0A6S7JS09</accession>
<organism evidence="3 4">
    <name type="scientific">Paramuricea clavata</name>
    <name type="common">Red gorgonian</name>
    <name type="synonym">Violescent sea-whip</name>
    <dbReference type="NCBI Taxonomy" id="317549"/>
    <lineage>
        <taxon>Eukaryota</taxon>
        <taxon>Metazoa</taxon>
        <taxon>Cnidaria</taxon>
        <taxon>Anthozoa</taxon>
        <taxon>Octocorallia</taxon>
        <taxon>Malacalcyonacea</taxon>
        <taxon>Plexauridae</taxon>
        <taxon>Paramuricea</taxon>
    </lineage>
</organism>